<proteinExistence type="predicted"/>
<organism evidence="2 3">
    <name type="scientific">Megalurothrips usitatus</name>
    <name type="common">bean blossom thrips</name>
    <dbReference type="NCBI Taxonomy" id="439358"/>
    <lineage>
        <taxon>Eukaryota</taxon>
        <taxon>Metazoa</taxon>
        <taxon>Ecdysozoa</taxon>
        <taxon>Arthropoda</taxon>
        <taxon>Hexapoda</taxon>
        <taxon>Insecta</taxon>
        <taxon>Pterygota</taxon>
        <taxon>Neoptera</taxon>
        <taxon>Paraneoptera</taxon>
        <taxon>Thysanoptera</taxon>
        <taxon>Terebrantia</taxon>
        <taxon>Thripoidea</taxon>
        <taxon>Thripidae</taxon>
        <taxon>Megalurothrips</taxon>
    </lineage>
</organism>
<dbReference type="InterPro" id="IPR005135">
    <property type="entry name" value="Endo/exonuclease/phosphatase"/>
</dbReference>
<dbReference type="AlphaFoldDB" id="A0AAV7XRR5"/>
<reference evidence="2" key="1">
    <citation type="submission" date="2022-12" db="EMBL/GenBank/DDBJ databases">
        <title>Chromosome-level genome assembly of the bean flower thrips Megalurothrips usitatus.</title>
        <authorList>
            <person name="Ma L."/>
            <person name="Liu Q."/>
            <person name="Li H."/>
            <person name="Cai W."/>
        </authorList>
    </citation>
    <scope>NUCLEOTIDE SEQUENCE</scope>
    <source>
        <strain evidence="2">Cailab_2022a</strain>
    </source>
</reference>
<dbReference type="GO" id="GO:0071897">
    <property type="term" value="P:DNA biosynthetic process"/>
    <property type="evidence" value="ECO:0007669"/>
    <property type="project" value="UniProtKB-ARBA"/>
</dbReference>
<dbReference type="PROSITE" id="PS50878">
    <property type="entry name" value="RT_POL"/>
    <property type="match status" value="1"/>
</dbReference>
<name>A0AAV7XRR5_9NEOP</name>
<comment type="caution">
    <text evidence="2">The sequence shown here is derived from an EMBL/GenBank/DDBJ whole genome shotgun (WGS) entry which is preliminary data.</text>
</comment>
<dbReference type="InterPro" id="IPR036691">
    <property type="entry name" value="Endo/exonu/phosph_ase_sf"/>
</dbReference>
<feature type="domain" description="Reverse transcriptase" evidence="1">
    <location>
        <begin position="471"/>
        <end position="721"/>
    </location>
</feature>
<dbReference type="SUPFAM" id="SSF56672">
    <property type="entry name" value="DNA/RNA polymerases"/>
    <property type="match status" value="1"/>
</dbReference>
<dbReference type="Proteomes" id="UP001075354">
    <property type="component" value="Chromosome 4"/>
</dbReference>
<dbReference type="EMBL" id="JAPTSV010000004">
    <property type="protein sequence ID" value="KAJ1528961.1"/>
    <property type="molecule type" value="Genomic_DNA"/>
</dbReference>
<sequence>MTFDFVQGINDRHVNNLKIVHINAQSLPKHFDEFRYIFENGKIDIIGVSETFFKDSSHTNLNNYSVMTVNRNNRNGGGVAIYVRKGLKSKILSTSDGGKDRPEYIISEILFGSVKVLFACIYKPPHVGYINVFQDDLCNFITQYKYTIVCGDMNARFGTQEYETKILTEMLCQCNLTPVPFEATYNDTSILDVIACNCSDIILEHGQTKAPGFSAHDLIFAVFNLKTPRFVSRTVTYRDYKHLNQEKLFEYGNTLPWEGVYNLSDINQKVKLFNDLMSDVFETCIPLKTSRVKHCDSPWLTDELKDLFKERDRLRKVYACTKDPNDFEKFRKARNKAKQLGRNAKVKYFNTLFENCENGRDMWTAIHSLGLGKKETTDEFNVPADELIKHFTKVCTVKYAERTENMLKNYEKLDQTHCDDRFYFKYVTPENIVNAVISIKSNAVGVDLISVKFVKLCLPLILPVLVHIFNYSLQNGCFPELWKMGNIRPVPKVKHPEKCHDFRPVSILCLLSKALEKLVHLQVNDFVCEKNILPAFQSGFRKGHNTTTALIKVIDDVRRAIDDRLLSILVLLDMSKAFDCVHHTLLLTKLRFLNFSESVVSWFESYLNTRVIRVYAGEEYQSEWTEIETGVPQGSVLGPLLFAIYLFDLPNVLQFCSYHMYADDIQLYLHFPLDMYDTAVDQVRRDLLNITEYVISHNLTLNVDKTNAMIMGSEAYLGLFKGVPRQPLVVDGHTIEFKEVVKNLGVLLDSTLSWNEHCNYVISKVFSILAQLSRNFSYIPLHIRRILVQALIFPHFDYILPLCTNISKHNLLKLQRAQNACIRFICNVSKFQHITPFYIQLGLLKLEARQKMILSSMIVKIICNNNPLYLSQQYMFKSTQKTTRTNSMELKYLTPRTESFNLSFYIQSCKLWNHLRLYNVSSLHSHKNYIKSRL</sequence>
<evidence type="ECO:0000313" key="2">
    <source>
        <dbReference type="EMBL" id="KAJ1528961.1"/>
    </source>
</evidence>
<dbReference type="GO" id="GO:0003824">
    <property type="term" value="F:catalytic activity"/>
    <property type="evidence" value="ECO:0007669"/>
    <property type="project" value="InterPro"/>
</dbReference>
<dbReference type="Gene3D" id="3.60.10.10">
    <property type="entry name" value="Endonuclease/exonuclease/phosphatase"/>
    <property type="match status" value="1"/>
</dbReference>
<dbReference type="Pfam" id="PF00078">
    <property type="entry name" value="RVT_1"/>
    <property type="match status" value="1"/>
</dbReference>
<protein>
    <recommendedName>
        <fullName evidence="1">Reverse transcriptase domain-containing protein</fullName>
    </recommendedName>
</protein>
<dbReference type="InterPro" id="IPR043502">
    <property type="entry name" value="DNA/RNA_pol_sf"/>
</dbReference>
<evidence type="ECO:0000259" key="1">
    <source>
        <dbReference type="PROSITE" id="PS50878"/>
    </source>
</evidence>
<dbReference type="Pfam" id="PF03372">
    <property type="entry name" value="Exo_endo_phos"/>
    <property type="match status" value="1"/>
</dbReference>
<accession>A0AAV7XRR5</accession>
<gene>
    <name evidence="2" type="ORF">ONE63_007329</name>
</gene>
<dbReference type="PANTHER" id="PTHR33332">
    <property type="entry name" value="REVERSE TRANSCRIPTASE DOMAIN-CONTAINING PROTEIN"/>
    <property type="match status" value="1"/>
</dbReference>
<evidence type="ECO:0000313" key="3">
    <source>
        <dbReference type="Proteomes" id="UP001075354"/>
    </source>
</evidence>
<keyword evidence="3" id="KW-1185">Reference proteome</keyword>
<dbReference type="CDD" id="cd01650">
    <property type="entry name" value="RT_nLTR_like"/>
    <property type="match status" value="1"/>
</dbReference>
<dbReference type="InterPro" id="IPR000477">
    <property type="entry name" value="RT_dom"/>
</dbReference>
<dbReference type="SUPFAM" id="SSF56219">
    <property type="entry name" value="DNase I-like"/>
    <property type="match status" value="1"/>
</dbReference>